<dbReference type="GO" id="GO:0005634">
    <property type="term" value="C:nucleus"/>
    <property type="evidence" value="ECO:0007669"/>
    <property type="project" value="UniProtKB-SubCell"/>
</dbReference>
<dbReference type="CDD" id="cd18140">
    <property type="entry name" value="HLD_clamp_RFC"/>
    <property type="match status" value="1"/>
</dbReference>
<feature type="compositionally biased region" description="Low complexity" evidence="8">
    <location>
        <begin position="44"/>
        <end position="57"/>
    </location>
</feature>
<dbReference type="InterPro" id="IPR027417">
    <property type="entry name" value="P-loop_NTPase"/>
</dbReference>
<dbReference type="GO" id="GO:0005524">
    <property type="term" value="F:ATP binding"/>
    <property type="evidence" value="ECO:0007669"/>
    <property type="project" value="UniProtKB-KW"/>
</dbReference>
<name>A0A5N5MPA8_9ROSI</name>
<protein>
    <recommendedName>
        <fullName evidence="11">AAA+ ATPase domain-containing protein</fullName>
    </recommendedName>
</protein>
<keyword evidence="4" id="KW-0227">DNA damage</keyword>
<keyword evidence="6" id="KW-0539">Nucleus</keyword>
<dbReference type="GO" id="GO:0033314">
    <property type="term" value="P:mitotic DNA replication checkpoint signaling"/>
    <property type="evidence" value="ECO:0007669"/>
    <property type="project" value="TreeGrafter"/>
</dbReference>
<dbReference type="Gene3D" id="1.10.8.60">
    <property type="match status" value="1"/>
</dbReference>
<evidence type="ECO:0000256" key="6">
    <source>
        <dbReference type="ARBA" id="ARBA00023242"/>
    </source>
</evidence>
<evidence type="ECO:0000256" key="5">
    <source>
        <dbReference type="ARBA" id="ARBA00022840"/>
    </source>
</evidence>
<dbReference type="PANTHER" id="PTHR12172:SF0">
    <property type="entry name" value="CELL CYCLE CHECKPOINT PROTEIN RAD17"/>
    <property type="match status" value="1"/>
</dbReference>
<dbReference type="Pfam" id="PF03215">
    <property type="entry name" value="Rad17"/>
    <property type="match status" value="1"/>
</dbReference>
<evidence type="ECO:0000256" key="4">
    <source>
        <dbReference type="ARBA" id="ARBA00022763"/>
    </source>
</evidence>
<evidence type="ECO:0000256" key="1">
    <source>
        <dbReference type="ARBA" id="ARBA00004123"/>
    </source>
</evidence>
<dbReference type="EMBL" id="VDCV01000005">
    <property type="protein sequence ID" value="KAB5556768.1"/>
    <property type="molecule type" value="Genomic_DNA"/>
</dbReference>
<keyword evidence="5" id="KW-0067">ATP-binding</keyword>
<evidence type="ECO:0000256" key="7">
    <source>
        <dbReference type="ARBA" id="ARBA00023306"/>
    </source>
</evidence>
<evidence type="ECO:0000256" key="2">
    <source>
        <dbReference type="ARBA" id="ARBA00006168"/>
    </source>
</evidence>
<accession>A0A5N5MPA8</accession>
<dbReference type="InterPro" id="IPR004582">
    <property type="entry name" value="Checkpoint_prot_Rad17_Rad24"/>
</dbReference>
<organism evidence="9 10">
    <name type="scientific">Salix brachista</name>
    <dbReference type="NCBI Taxonomy" id="2182728"/>
    <lineage>
        <taxon>Eukaryota</taxon>
        <taxon>Viridiplantae</taxon>
        <taxon>Streptophyta</taxon>
        <taxon>Embryophyta</taxon>
        <taxon>Tracheophyta</taxon>
        <taxon>Spermatophyta</taxon>
        <taxon>Magnoliopsida</taxon>
        <taxon>eudicotyledons</taxon>
        <taxon>Gunneridae</taxon>
        <taxon>Pentapetalae</taxon>
        <taxon>rosids</taxon>
        <taxon>fabids</taxon>
        <taxon>Malpighiales</taxon>
        <taxon>Salicaceae</taxon>
        <taxon>Saliceae</taxon>
        <taxon>Salix</taxon>
    </lineage>
</organism>
<evidence type="ECO:0000256" key="8">
    <source>
        <dbReference type="SAM" id="MobiDB-lite"/>
    </source>
</evidence>
<comment type="subcellular location">
    <subcellularLocation>
        <location evidence="1">Nucleus</location>
    </subcellularLocation>
</comment>
<feature type="region of interest" description="Disordered" evidence="8">
    <location>
        <begin position="1"/>
        <end position="58"/>
    </location>
</feature>
<dbReference type="FunFam" id="3.40.50.300:FF:001661">
    <property type="entry name" value="RAD17 checkpoint clamp loader component"/>
    <property type="match status" value="1"/>
</dbReference>
<comment type="similarity">
    <text evidence="2">Belongs to the rad17/RAD24 family.</text>
</comment>
<keyword evidence="10" id="KW-1185">Reference proteome</keyword>
<dbReference type="Gene3D" id="3.40.50.300">
    <property type="entry name" value="P-loop containing nucleotide triphosphate hydrolases"/>
    <property type="match status" value="1"/>
</dbReference>
<dbReference type="GO" id="GO:0003689">
    <property type="term" value="F:DNA clamp loader activity"/>
    <property type="evidence" value="ECO:0007669"/>
    <property type="project" value="TreeGrafter"/>
</dbReference>
<evidence type="ECO:0008006" key="11">
    <source>
        <dbReference type="Google" id="ProtNLM"/>
    </source>
</evidence>
<dbReference type="GO" id="GO:0003682">
    <property type="term" value="F:chromatin binding"/>
    <property type="evidence" value="ECO:0007669"/>
    <property type="project" value="TreeGrafter"/>
</dbReference>
<evidence type="ECO:0000256" key="3">
    <source>
        <dbReference type="ARBA" id="ARBA00022741"/>
    </source>
</evidence>
<comment type="caution">
    <text evidence="9">The sequence shown here is derived from an EMBL/GenBank/DDBJ whole genome shotgun (WGS) entry which is preliminary data.</text>
</comment>
<keyword evidence="7" id="KW-0131">Cell cycle</keyword>
<gene>
    <name evidence="9" type="ORF">DKX38_007677</name>
</gene>
<evidence type="ECO:0000313" key="9">
    <source>
        <dbReference type="EMBL" id="KAB5556768.1"/>
    </source>
</evidence>
<evidence type="ECO:0000313" key="10">
    <source>
        <dbReference type="Proteomes" id="UP000326939"/>
    </source>
</evidence>
<dbReference type="AlphaFoldDB" id="A0A5N5MPA8"/>
<feature type="compositionally biased region" description="Acidic residues" evidence="8">
    <location>
        <begin position="1"/>
        <end position="11"/>
    </location>
</feature>
<dbReference type="GO" id="GO:0006281">
    <property type="term" value="P:DNA repair"/>
    <property type="evidence" value="ECO:0007669"/>
    <property type="project" value="InterPro"/>
</dbReference>
<feature type="compositionally biased region" description="Basic residues" evidence="8">
    <location>
        <begin position="16"/>
        <end position="27"/>
    </location>
</feature>
<dbReference type="Proteomes" id="UP000326939">
    <property type="component" value="Chromosome 5"/>
</dbReference>
<reference evidence="10" key="1">
    <citation type="journal article" date="2019" name="Gigascience">
        <title>De novo genome assembly of the endangered Acer yangbiense, a plant species with extremely small populations endemic to Yunnan Province, China.</title>
        <authorList>
            <person name="Yang J."/>
            <person name="Wariss H.M."/>
            <person name="Tao L."/>
            <person name="Zhang R."/>
            <person name="Yun Q."/>
            <person name="Hollingsworth P."/>
            <person name="Dao Z."/>
            <person name="Luo G."/>
            <person name="Guo H."/>
            <person name="Ma Y."/>
            <person name="Sun W."/>
        </authorList>
    </citation>
    <scope>NUCLEOTIDE SEQUENCE [LARGE SCALE GENOMIC DNA]</scope>
    <source>
        <strain evidence="10">cv. br00</strain>
    </source>
</reference>
<dbReference type="GO" id="GO:0000077">
    <property type="term" value="P:DNA damage checkpoint signaling"/>
    <property type="evidence" value="ECO:0007669"/>
    <property type="project" value="TreeGrafter"/>
</dbReference>
<sequence>MILSSDEEDDCDYKPNLHRSYTKKPKSRPFITRTNPRQPKKPRVSGSRSRSSRDSPSLFEVGFPEEDFEELFSGSKVSAGTPWLWFSVRRLLLSSILARVGSGTSNLNELWVDKYKPHSLEELAVHKKKVEEVKSWFEERLKTTKGNLINNVVVINGKAGVGKSTTVHVIASHFGARLCEWNTPTPTIWQEHVHNTNTGIQYTSKLDEFVNFIEKIRKYGLIPSSSFEDAKPSIILLIDDLPMTNGRVAFERLQSCLLHLVRSTQLPTAILVSDYDETDSTDHTAQRLEQLRLSLENAGACKVSFNPITINSIKKTLSRICRQEKCSVTDEQLDLIAKACGGDIRHAITSLQLFCVKPDLVLNGSFSTPSYSYGKEDDIDALVRGISLLFGRDETLSLFHALGKFLHNKRETEVANAITPGDAFLVRDNFSRLSLKMDAPEKILCQAHGQARPVTDFLHENVLDFISDEAMDDAWHVSSYLSDSDLLLSSFRGMLARYNEAENVLQSAAASVAVRGVLYGNSHPSPPRWHAIRKPKLWQVEKSMLHKQKEIVRQRFIAYNGSSSSNVSDVATEYMPVLKWLECRASGFEDNQALVYCNKTHDESCNRMSLDDRESDDDEIEEW</sequence>
<dbReference type="SUPFAM" id="SSF52540">
    <property type="entry name" value="P-loop containing nucleoside triphosphate hydrolases"/>
    <property type="match status" value="1"/>
</dbReference>
<keyword evidence="3" id="KW-0547">Nucleotide-binding</keyword>
<dbReference type="InterPro" id="IPR047854">
    <property type="entry name" value="RFC_lid"/>
</dbReference>
<dbReference type="PANTHER" id="PTHR12172">
    <property type="entry name" value="CELL CYCLE CHECKPOINT PROTEIN RAD17"/>
    <property type="match status" value="1"/>
</dbReference>
<proteinExistence type="inferred from homology"/>